<dbReference type="AlphaFoldDB" id="A0A7V2WUW3"/>
<keyword evidence="1" id="KW-0812">Transmembrane</keyword>
<comment type="caution">
    <text evidence="2">The sequence shown here is derived from an EMBL/GenBank/DDBJ whole genome shotgun (WGS) entry which is preliminary data.</text>
</comment>
<dbReference type="Proteomes" id="UP000885750">
    <property type="component" value="Unassembled WGS sequence"/>
</dbReference>
<protein>
    <submittedName>
        <fullName evidence="2">Uncharacterized protein</fullName>
    </submittedName>
</protein>
<gene>
    <name evidence="2" type="ORF">ENJ51_05290</name>
</gene>
<sequence>MDLLNSTFNFIKNPENSWILYSIAVFMILDGFVMRVIGKYLPHILPEKEADKLAKSSLLSLSANFSAIAGVILAIVTYYLR</sequence>
<evidence type="ECO:0000256" key="1">
    <source>
        <dbReference type="SAM" id="Phobius"/>
    </source>
</evidence>
<accession>A0A7V2WUW3</accession>
<evidence type="ECO:0000313" key="2">
    <source>
        <dbReference type="EMBL" id="HFC92210.1"/>
    </source>
</evidence>
<feature type="transmembrane region" description="Helical" evidence="1">
    <location>
        <begin position="18"/>
        <end position="37"/>
    </location>
</feature>
<reference evidence="2" key="1">
    <citation type="journal article" date="2020" name="mSystems">
        <title>Genome- and Community-Level Interaction Insights into Carbon Utilization and Element Cycling Functions of Hydrothermarchaeota in Hydrothermal Sediment.</title>
        <authorList>
            <person name="Zhou Z."/>
            <person name="Liu Y."/>
            <person name="Xu W."/>
            <person name="Pan J."/>
            <person name="Luo Z.H."/>
            <person name="Li M."/>
        </authorList>
    </citation>
    <scope>NUCLEOTIDE SEQUENCE [LARGE SCALE GENOMIC DNA]</scope>
    <source>
        <strain evidence="2">HyVt-493</strain>
    </source>
</reference>
<keyword evidence="1" id="KW-1133">Transmembrane helix</keyword>
<name>A0A7V2WUW3_LEUMU</name>
<feature type="transmembrane region" description="Helical" evidence="1">
    <location>
        <begin position="58"/>
        <end position="80"/>
    </location>
</feature>
<organism evidence="2">
    <name type="scientific">Leucothrix mucor</name>
    <dbReference type="NCBI Taxonomy" id="45248"/>
    <lineage>
        <taxon>Bacteria</taxon>
        <taxon>Pseudomonadati</taxon>
        <taxon>Pseudomonadota</taxon>
        <taxon>Gammaproteobacteria</taxon>
        <taxon>Thiotrichales</taxon>
        <taxon>Thiotrichaceae</taxon>
        <taxon>Leucothrix</taxon>
    </lineage>
</organism>
<dbReference type="EMBL" id="DRMS01000199">
    <property type="protein sequence ID" value="HFC92210.1"/>
    <property type="molecule type" value="Genomic_DNA"/>
</dbReference>
<keyword evidence="1" id="KW-0472">Membrane</keyword>
<proteinExistence type="predicted"/>